<feature type="compositionally biased region" description="Polar residues" evidence="1">
    <location>
        <begin position="46"/>
        <end position="60"/>
    </location>
</feature>
<keyword evidence="3" id="KW-1185">Reference proteome</keyword>
<dbReference type="EMBL" id="CANHGI010000005">
    <property type="protein sequence ID" value="CAI5451652.1"/>
    <property type="molecule type" value="Genomic_DNA"/>
</dbReference>
<name>A0A9P1IUU2_9PELO</name>
<accession>A0A9P1IUU2</accession>
<evidence type="ECO:0000313" key="2">
    <source>
        <dbReference type="EMBL" id="CAI5451652.1"/>
    </source>
</evidence>
<feature type="compositionally biased region" description="Basic and acidic residues" evidence="1">
    <location>
        <begin position="16"/>
        <end position="25"/>
    </location>
</feature>
<protein>
    <submittedName>
        <fullName evidence="2">Uncharacterized protein</fullName>
    </submittedName>
</protein>
<comment type="caution">
    <text evidence="2">The sequence shown here is derived from an EMBL/GenBank/DDBJ whole genome shotgun (WGS) entry which is preliminary data.</text>
</comment>
<dbReference type="Pfam" id="PF05867">
    <property type="entry name" value="DUF851"/>
    <property type="match status" value="1"/>
</dbReference>
<feature type="compositionally biased region" description="Basic and acidic residues" evidence="1">
    <location>
        <begin position="81"/>
        <end position="96"/>
    </location>
</feature>
<dbReference type="AlphaFoldDB" id="A0A9P1IUU2"/>
<dbReference type="InterPro" id="IPR008569">
    <property type="entry name" value="DUF851"/>
</dbReference>
<evidence type="ECO:0000313" key="3">
    <source>
        <dbReference type="Proteomes" id="UP001152747"/>
    </source>
</evidence>
<feature type="compositionally biased region" description="Polar residues" evidence="1">
    <location>
        <begin position="298"/>
        <end position="312"/>
    </location>
</feature>
<organism evidence="2 3">
    <name type="scientific">Caenorhabditis angaria</name>
    <dbReference type="NCBI Taxonomy" id="860376"/>
    <lineage>
        <taxon>Eukaryota</taxon>
        <taxon>Metazoa</taxon>
        <taxon>Ecdysozoa</taxon>
        <taxon>Nematoda</taxon>
        <taxon>Chromadorea</taxon>
        <taxon>Rhabditida</taxon>
        <taxon>Rhabditina</taxon>
        <taxon>Rhabditomorpha</taxon>
        <taxon>Rhabditoidea</taxon>
        <taxon>Rhabditidae</taxon>
        <taxon>Peloderinae</taxon>
        <taxon>Caenorhabditis</taxon>
    </lineage>
</organism>
<feature type="compositionally biased region" description="Basic and acidic residues" evidence="1">
    <location>
        <begin position="287"/>
        <end position="297"/>
    </location>
</feature>
<proteinExistence type="predicted"/>
<feature type="region of interest" description="Disordered" evidence="1">
    <location>
        <begin position="285"/>
        <end position="312"/>
    </location>
</feature>
<dbReference type="Proteomes" id="UP001152747">
    <property type="component" value="Unassembled WGS sequence"/>
</dbReference>
<feature type="compositionally biased region" description="Basic residues" evidence="1">
    <location>
        <begin position="33"/>
        <end position="45"/>
    </location>
</feature>
<gene>
    <name evidence="2" type="ORF">CAMP_LOCUS14289</name>
</gene>
<sequence length="367" mass="42382">MKKAVTNPFKAIMKPKRMERDKESLSDVSKSWQMRKSKSIRKLKSQQKQNNRNPVVAKNSNTKESKLPKKKQANSKTLSAEPKDNTTGDTTVEDRKKSGRKKDSKKVEVKDLKQFFQLVSATKEAKKSKEKPRARDPTRDYLPDKLKVFMRSEEERTCARTRKTLKLNAPNIKKSLPNNNENNGNLFDKNGNPFWTEVMFDQEEAEKDGVEVEGRLTADHVVRYLEGTLTLIHPPALKLSLDNTREADDMKQMDDEYFNEDAIIYHTLQNVINHSERALQRCISHGNNEDGKQRSRSSEPTSKETVASPTSTYEQDKLGRIRFLMDKTENAVYDRHNVYGSVAKHLVKRRNLAKWNEEVSAAQDDYY</sequence>
<evidence type="ECO:0000256" key="1">
    <source>
        <dbReference type="SAM" id="MobiDB-lite"/>
    </source>
</evidence>
<reference evidence="2" key="1">
    <citation type="submission" date="2022-11" db="EMBL/GenBank/DDBJ databases">
        <authorList>
            <person name="Kikuchi T."/>
        </authorList>
    </citation>
    <scope>NUCLEOTIDE SEQUENCE</scope>
    <source>
        <strain evidence="2">PS1010</strain>
    </source>
</reference>
<feature type="region of interest" description="Disordered" evidence="1">
    <location>
        <begin position="1"/>
        <end position="108"/>
    </location>
</feature>